<evidence type="ECO:0000256" key="5">
    <source>
        <dbReference type="ARBA" id="ARBA00047942"/>
    </source>
</evidence>
<evidence type="ECO:0000256" key="1">
    <source>
        <dbReference type="ARBA" id="ARBA00011900"/>
    </source>
</evidence>
<dbReference type="RefSeq" id="WP_166669824.1">
    <property type="nucleotide sequence ID" value="NZ_FRXN01000002.1"/>
</dbReference>
<dbReference type="GO" id="GO:0006304">
    <property type="term" value="P:DNA modification"/>
    <property type="evidence" value="ECO:0007669"/>
    <property type="project" value="InterPro"/>
</dbReference>
<dbReference type="GO" id="GO:0032259">
    <property type="term" value="P:methylation"/>
    <property type="evidence" value="ECO:0007669"/>
    <property type="project" value="UniProtKB-KW"/>
</dbReference>
<protein>
    <recommendedName>
        <fullName evidence="1">site-specific DNA-methyltransferase (adenine-specific)</fullName>
        <ecNumber evidence="1">2.1.1.72</ecNumber>
    </recommendedName>
</protein>
<name>A0A1M7Z8X7_9BACT</name>
<dbReference type="GO" id="GO:0003676">
    <property type="term" value="F:nucleic acid binding"/>
    <property type="evidence" value="ECO:0007669"/>
    <property type="project" value="InterPro"/>
</dbReference>
<keyword evidence="4" id="KW-0949">S-adenosyl-L-methionine</keyword>
<gene>
    <name evidence="7" type="ORF">SAMN04488108_1301</name>
</gene>
<dbReference type="GO" id="GO:0009007">
    <property type="term" value="F:site-specific DNA-methyltransferase (adenine-specific) activity"/>
    <property type="evidence" value="ECO:0007669"/>
    <property type="project" value="UniProtKB-EC"/>
</dbReference>
<sequence>MRSLNQIFSKLGLSQENGLYITIENKWIGLFSNRVERLISNVIKPNAFFCIDKKPFILFFEGIENKQEKLKEIWNFNESPIVIIIESDAVEIYNGYNYISSEETLQQFGTDDQLTDFSYFELVTGKTWERYLDDFSYDKRVDFHLLENIKAARNLLISHPGGITKELANSLLGKIIFVRYLIDRKIGIDFEQKGNSRNWTNDEFCTLLNNKGQVKAFFRYLKDKFNGDLFPISDDEFDQIPDGCLHVIISLLSGNEIVTGQTSFFDLYDFSIIPVEFISNVYELFIGQNEQEEQGAYYTPLFLVDYILAETVEKRFRQFPETTTCKVLDPACGSGIFLVETLRKIIERFQKNNPEFNGNPELYKENLRTLVCENIYGIDKDPSAVNVAIFSIYLTLLDYQNPSDIETFKFPPLLNKNFFAADFFDLKASYNTLFSRFEFNFILGNPPWKRGQGEGNNPLFVQYISHRKRKEKGEGEIEIGISNREIAQAFVFRVSDFCTNTTKIALIATSKILYNLNAKGFRQYLLNRFVINKVFELAPVRKEVFDRSNDKAVGPAAVLFYQLSGELDTDSNVVEHIALKPSRFFSLFKVFTIQRNDYKQVNQKQLKEFDYLWKVLVYGSYLDFNLIRRLKESFQSIGELISNEDEFLIGQGAMVGGGDENDATHLMGRPFLNSRRDISAFWVNPHPNETWQFATVHRPRNRQLYQAPMLLVTTGVTNTLKSVSAVCECDVVFKHALTAIKTHKKKYLNNLYAIAGLINSSMFAYFNLLTFSSSGIEREQAHDVEKFSVPYVHSEKVIEITSSIHQLKKEAYSPKNFLTTQSIESEIELKLFELDAAILEAFSLTAQERDVVDYSIDVSIPIQMRHSNHEILFEPATSKDQVLVNYINLFTERLSPAFEKKRKKIVVEVILTRQIVGMFFTLAGIEDNAPTITWANSDNASILNKLIAIGSEKITDRLFIQKDVRGFEKDGFYIVKPNEKRLWYKAIGHLDVNEFANAMLTTGKNKTLNVR</sequence>
<dbReference type="Proteomes" id="UP000184609">
    <property type="component" value="Unassembled WGS sequence"/>
</dbReference>
<dbReference type="EMBL" id="FRXN01000002">
    <property type="protein sequence ID" value="SHO61377.1"/>
    <property type="molecule type" value="Genomic_DNA"/>
</dbReference>
<keyword evidence="8" id="KW-1185">Reference proteome</keyword>
<accession>A0A1M7Z8X7</accession>
<dbReference type="STRING" id="1073327.SAMN04488108_1301"/>
<evidence type="ECO:0000313" key="8">
    <source>
        <dbReference type="Proteomes" id="UP000184609"/>
    </source>
</evidence>
<keyword evidence="3" id="KW-0808">Transferase</keyword>
<evidence type="ECO:0000256" key="2">
    <source>
        <dbReference type="ARBA" id="ARBA00022603"/>
    </source>
</evidence>
<organism evidence="7 8">
    <name type="scientific">Algoriphagus zhangzhouensis</name>
    <dbReference type="NCBI Taxonomy" id="1073327"/>
    <lineage>
        <taxon>Bacteria</taxon>
        <taxon>Pseudomonadati</taxon>
        <taxon>Bacteroidota</taxon>
        <taxon>Cytophagia</taxon>
        <taxon>Cytophagales</taxon>
        <taxon>Cyclobacteriaceae</taxon>
        <taxon>Algoriphagus</taxon>
    </lineage>
</organism>
<dbReference type="PROSITE" id="PS00092">
    <property type="entry name" value="N6_MTASE"/>
    <property type="match status" value="1"/>
</dbReference>
<dbReference type="InterPro" id="IPR011639">
    <property type="entry name" value="MethylTrfase_TaqI-like_dom"/>
</dbReference>
<dbReference type="EC" id="2.1.1.72" evidence="1"/>
<dbReference type="PRINTS" id="PR00507">
    <property type="entry name" value="N12N6MTFRASE"/>
</dbReference>
<dbReference type="PANTHER" id="PTHR33841:SF1">
    <property type="entry name" value="DNA METHYLTRANSFERASE A"/>
    <property type="match status" value="1"/>
</dbReference>
<dbReference type="InterPro" id="IPR050953">
    <property type="entry name" value="N4_N6_ade-DNA_methylase"/>
</dbReference>
<dbReference type="SUPFAM" id="SSF53335">
    <property type="entry name" value="S-adenosyl-L-methionine-dependent methyltransferases"/>
    <property type="match status" value="1"/>
</dbReference>
<evidence type="ECO:0000256" key="3">
    <source>
        <dbReference type="ARBA" id="ARBA00022679"/>
    </source>
</evidence>
<evidence type="ECO:0000259" key="6">
    <source>
        <dbReference type="Pfam" id="PF07669"/>
    </source>
</evidence>
<evidence type="ECO:0000256" key="4">
    <source>
        <dbReference type="ARBA" id="ARBA00022691"/>
    </source>
</evidence>
<reference evidence="8" key="1">
    <citation type="submission" date="2016-12" db="EMBL/GenBank/DDBJ databases">
        <authorList>
            <person name="Varghese N."/>
            <person name="Submissions S."/>
        </authorList>
    </citation>
    <scope>NUCLEOTIDE SEQUENCE [LARGE SCALE GENOMIC DNA]</scope>
    <source>
        <strain evidence="8">DSM 25035</strain>
    </source>
</reference>
<keyword evidence="2 7" id="KW-0489">Methyltransferase</keyword>
<comment type="catalytic activity">
    <reaction evidence="5">
        <text>a 2'-deoxyadenosine in DNA + S-adenosyl-L-methionine = an N(6)-methyl-2'-deoxyadenosine in DNA + S-adenosyl-L-homocysteine + H(+)</text>
        <dbReference type="Rhea" id="RHEA:15197"/>
        <dbReference type="Rhea" id="RHEA-COMP:12418"/>
        <dbReference type="Rhea" id="RHEA-COMP:12419"/>
        <dbReference type="ChEBI" id="CHEBI:15378"/>
        <dbReference type="ChEBI" id="CHEBI:57856"/>
        <dbReference type="ChEBI" id="CHEBI:59789"/>
        <dbReference type="ChEBI" id="CHEBI:90615"/>
        <dbReference type="ChEBI" id="CHEBI:90616"/>
        <dbReference type="EC" id="2.1.1.72"/>
    </reaction>
</comment>
<dbReference type="InterPro" id="IPR029063">
    <property type="entry name" value="SAM-dependent_MTases_sf"/>
</dbReference>
<dbReference type="PANTHER" id="PTHR33841">
    <property type="entry name" value="DNA METHYLTRANSFERASE YEEA-RELATED"/>
    <property type="match status" value="1"/>
</dbReference>
<dbReference type="Pfam" id="PF07669">
    <property type="entry name" value="Eco57I"/>
    <property type="match status" value="1"/>
</dbReference>
<dbReference type="InterPro" id="IPR002052">
    <property type="entry name" value="DNA_methylase_N6_adenine_CS"/>
</dbReference>
<dbReference type="AlphaFoldDB" id="A0A1M7Z8X7"/>
<evidence type="ECO:0000313" key="7">
    <source>
        <dbReference type="EMBL" id="SHO61377.1"/>
    </source>
</evidence>
<feature type="domain" description="Type II methyltransferase M.TaqI-like" evidence="6">
    <location>
        <begin position="373"/>
        <end position="537"/>
    </location>
</feature>
<dbReference type="Gene3D" id="3.40.50.150">
    <property type="entry name" value="Vaccinia Virus protein VP39"/>
    <property type="match status" value="1"/>
</dbReference>
<proteinExistence type="predicted"/>